<protein>
    <submittedName>
        <fullName evidence="1">RHS repeat-associated core domain-containing protein</fullName>
    </submittedName>
</protein>
<proteinExistence type="predicted"/>
<accession>A0ABT6BAK7</accession>
<dbReference type="PANTHER" id="PTHR32305:SF15">
    <property type="entry name" value="PROTEIN RHSA-RELATED"/>
    <property type="match status" value="1"/>
</dbReference>
<dbReference type="NCBIfam" id="TIGR03696">
    <property type="entry name" value="Rhs_assc_core"/>
    <property type="match status" value="1"/>
</dbReference>
<dbReference type="InterPro" id="IPR022385">
    <property type="entry name" value="Rhs_assc_core"/>
</dbReference>
<gene>
    <name evidence="1" type="ORF">P3W24_09015</name>
</gene>
<keyword evidence="2" id="KW-1185">Reference proteome</keyword>
<dbReference type="EMBL" id="JARJJS010000002">
    <property type="protein sequence ID" value="MDF4025102.1"/>
    <property type="molecule type" value="Genomic_DNA"/>
</dbReference>
<name>A0ABT6BAK7_9GAMM</name>
<organism evidence="1 2">
    <name type="scientific">Luteibacter sahnii</name>
    <dbReference type="NCBI Taxonomy" id="3021977"/>
    <lineage>
        <taxon>Bacteria</taxon>
        <taxon>Pseudomonadati</taxon>
        <taxon>Pseudomonadota</taxon>
        <taxon>Gammaproteobacteria</taxon>
        <taxon>Lysobacterales</taxon>
        <taxon>Rhodanobacteraceae</taxon>
        <taxon>Luteibacter</taxon>
    </lineage>
</organism>
<dbReference type="Proteomes" id="UP001528850">
    <property type="component" value="Unassembled WGS sequence"/>
</dbReference>
<comment type="caution">
    <text evidence="1">The sequence shown here is derived from an EMBL/GenBank/DDBJ whole genome shotgun (WGS) entry which is preliminary data.</text>
</comment>
<dbReference type="Gene3D" id="2.180.10.10">
    <property type="entry name" value="RHS repeat-associated core"/>
    <property type="match status" value="1"/>
</dbReference>
<reference evidence="1 2" key="1">
    <citation type="journal article" date="2024" name="Curr. Microbiol.">
        <title>Luteibacter sahnii sp. nov., A Novel Yellow-Colored Xanthomonadin Pigment Producing Probiotic Bacterium from Healthy Rice Seed Microbiome.</title>
        <authorList>
            <person name="Jaiswal G."/>
            <person name="Rana R."/>
            <person name="Nayak P.K."/>
            <person name="Chouhan R."/>
            <person name="Gandhi S.G."/>
            <person name="Patel H.K."/>
            <person name="Patil P.B."/>
        </authorList>
    </citation>
    <scope>NUCLEOTIDE SEQUENCE [LARGE SCALE GENOMIC DNA]</scope>
    <source>
        <strain evidence="1 2">PPL201</strain>
    </source>
</reference>
<evidence type="ECO:0000313" key="2">
    <source>
        <dbReference type="Proteomes" id="UP001528850"/>
    </source>
</evidence>
<dbReference type="PANTHER" id="PTHR32305">
    <property type="match status" value="1"/>
</dbReference>
<dbReference type="InterPro" id="IPR050708">
    <property type="entry name" value="T6SS_VgrG/RHS"/>
</dbReference>
<evidence type="ECO:0000313" key="1">
    <source>
        <dbReference type="EMBL" id="MDF4025102.1"/>
    </source>
</evidence>
<sequence length="170" mass="18659">MIRGSDENPKLVERKGISIGDLDYRPYGEQTLGLSSPGFGYSGHVNDPDTGLVYMQARYFDPTIGRFYGVDPKAPDPGKLENFNRYAYARSNPVRYVDLDGKQSWCTPGNCGADSYLKASNDIAYFRENFDVVAEVKGAGGPGLELNYNLSQGRVELNFLPVAQGAELSV</sequence>